<comment type="caution">
    <text evidence="1">The sequence shown here is derived from an EMBL/GenBank/DDBJ whole genome shotgun (WGS) entry which is preliminary data.</text>
</comment>
<reference evidence="1" key="1">
    <citation type="submission" date="2021-04" db="EMBL/GenBank/DDBJ databases">
        <authorList>
            <person name="Pira H."/>
            <person name="Risdian C."/>
            <person name="Wink J."/>
        </authorList>
    </citation>
    <scope>NUCLEOTIDE SEQUENCE</scope>
    <source>
        <strain evidence="1">WH158</strain>
    </source>
</reference>
<sequence length="45" mass="4674">MTKKRTYSSPKLNAYGSVRNLTGGSVSTLSNDSGGSMVGGVDMMM</sequence>
<evidence type="ECO:0000313" key="1">
    <source>
        <dbReference type="EMBL" id="MBV7258292.1"/>
    </source>
</evidence>
<dbReference type="EMBL" id="JAGSPC010000001">
    <property type="protein sequence ID" value="MBV7258292.1"/>
    <property type="molecule type" value="Genomic_DNA"/>
</dbReference>
<keyword evidence="2" id="KW-1185">Reference proteome</keyword>
<name>A0A9X1JNC0_9SPHN</name>
<protein>
    <submittedName>
        <fullName evidence="1">Lasso RiPP family leader peptide-containing protein</fullName>
    </submittedName>
</protein>
<accession>A0A9X1JNC0</accession>
<dbReference type="Proteomes" id="UP001138681">
    <property type="component" value="Unassembled WGS sequence"/>
</dbReference>
<evidence type="ECO:0000313" key="2">
    <source>
        <dbReference type="Proteomes" id="UP001138681"/>
    </source>
</evidence>
<organism evidence="1 2">
    <name type="scientific">Erythrobacter crassostreae</name>
    <dbReference type="NCBI Taxonomy" id="2828328"/>
    <lineage>
        <taxon>Bacteria</taxon>
        <taxon>Pseudomonadati</taxon>
        <taxon>Pseudomonadota</taxon>
        <taxon>Alphaproteobacteria</taxon>
        <taxon>Sphingomonadales</taxon>
        <taxon>Erythrobacteraceae</taxon>
        <taxon>Erythrobacter/Porphyrobacter group</taxon>
        <taxon>Erythrobacter</taxon>
    </lineage>
</organism>
<gene>
    <name evidence="1" type="ORF">KCG46_01735</name>
</gene>
<proteinExistence type="predicted"/>
<dbReference type="NCBIfam" id="NF033521">
    <property type="entry name" value="lasso_leader_L3"/>
    <property type="match status" value="1"/>
</dbReference>
<dbReference type="AlphaFoldDB" id="A0A9X1JNC0"/>
<dbReference type="RefSeq" id="WP_218403628.1">
    <property type="nucleotide sequence ID" value="NZ_JAGSPC010000001.1"/>
</dbReference>